<comment type="caution">
    <text evidence="2">The sequence shown here is derived from an EMBL/GenBank/DDBJ whole genome shotgun (WGS) entry which is preliminary data.</text>
</comment>
<reference evidence="2 3" key="1">
    <citation type="submission" date="2020-08" db="EMBL/GenBank/DDBJ databases">
        <title>Genomic Encyclopedia of Type Strains, Phase IV (KMG-V): Genome sequencing to study the core and pangenomes of soil and plant-associated prokaryotes.</title>
        <authorList>
            <person name="Whitman W."/>
        </authorList>
    </citation>
    <scope>NUCLEOTIDE SEQUENCE [LARGE SCALE GENOMIC DNA]</scope>
    <source>
        <strain evidence="2 3">MP7CTX6</strain>
    </source>
</reference>
<protein>
    <submittedName>
        <fullName evidence="2">Uncharacterized protein</fullName>
    </submittedName>
</protein>
<evidence type="ECO:0000256" key="1">
    <source>
        <dbReference type="SAM" id="MobiDB-lite"/>
    </source>
</evidence>
<dbReference type="Proteomes" id="UP000537718">
    <property type="component" value="Unassembled WGS sequence"/>
</dbReference>
<evidence type="ECO:0000313" key="2">
    <source>
        <dbReference type="EMBL" id="MBB5623619.1"/>
    </source>
</evidence>
<organism evidence="2 3">
    <name type="scientific">Pedobacter cryoconitis</name>
    <dbReference type="NCBI Taxonomy" id="188932"/>
    <lineage>
        <taxon>Bacteria</taxon>
        <taxon>Pseudomonadati</taxon>
        <taxon>Bacteroidota</taxon>
        <taxon>Sphingobacteriia</taxon>
        <taxon>Sphingobacteriales</taxon>
        <taxon>Sphingobacteriaceae</taxon>
        <taxon>Pedobacter</taxon>
    </lineage>
</organism>
<feature type="compositionally biased region" description="Pro residues" evidence="1">
    <location>
        <begin position="77"/>
        <end position="86"/>
    </location>
</feature>
<name>A0A7W9DM68_9SPHI</name>
<gene>
    <name evidence="2" type="ORF">HDE69_004705</name>
</gene>
<dbReference type="AlphaFoldDB" id="A0A7W9DM68"/>
<evidence type="ECO:0000313" key="3">
    <source>
        <dbReference type="Proteomes" id="UP000537718"/>
    </source>
</evidence>
<dbReference type="EMBL" id="JACHCF010000013">
    <property type="protein sequence ID" value="MBB5623619.1"/>
    <property type="molecule type" value="Genomic_DNA"/>
</dbReference>
<proteinExistence type="predicted"/>
<accession>A0A7W9DM68</accession>
<dbReference type="RefSeq" id="WP_183869701.1">
    <property type="nucleotide sequence ID" value="NZ_JACHCF010000013.1"/>
</dbReference>
<sequence length="325" mass="36057">MYCGDGTDYAEEITYVLVYDVNQCHRPPNKTFIDHLGNICGPVWYYAHSYISKSDCYDVIDLPPPPIPEDEGNNGGDPPPVVPVDQPPSGVDPCEEKKKISATQSDPAIKQINAEVLSHANGNEWGAKQNKYTLNGSGWNVPDVTEGTKDTWDYTFNWNETDGYTVGSTHLHPGNDASAPSPDDVFRMGDDFFNNAGIINNTMMPPYELESSVGFYYDNVSVTIVTKSGTYVVTIKNSTEYNKAYREYNKNREAYRDQYRALAGSYREDFNVKSTEGEATTFALLAQLGKSVNLYKAQPGSTEFKPVEAGMLNGTPIVRDINCPQ</sequence>
<feature type="region of interest" description="Disordered" evidence="1">
    <location>
        <begin position="62"/>
        <end position="104"/>
    </location>
</feature>